<accession>A0A4P7D3Q2</accession>
<keyword evidence="3" id="KW-1185">Reference proteome</keyword>
<feature type="region of interest" description="Disordered" evidence="1">
    <location>
        <begin position="1"/>
        <end position="20"/>
    </location>
</feature>
<reference evidence="2 3" key="1">
    <citation type="submission" date="2019-03" db="EMBL/GenBank/DDBJ databases">
        <title>Paraburkholderia sp. 7MH5, isolated from subtropical forest soil.</title>
        <authorList>
            <person name="Gao Z.-H."/>
            <person name="Qiu L.-H."/>
        </authorList>
    </citation>
    <scope>NUCLEOTIDE SEQUENCE [LARGE SCALE GENOMIC DNA]</scope>
    <source>
        <strain evidence="2 3">7MH5</strain>
    </source>
</reference>
<gene>
    <name evidence="2" type="ORF">E1956_32855</name>
</gene>
<dbReference type="KEGG" id="ppai:E1956_32855"/>
<evidence type="ECO:0000256" key="1">
    <source>
        <dbReference type="SAM" id="MobiDB-lite"/>
    </source>
</evidence>
<dbReference type="Proteomes" id="UP000295727">
    <property type="component" value="Chromosome 3"/>
</dbReference>
<dbReference type="InterPro" id="IPR021769">
    <property type="entry name" value="DUF3331"/>
</dbReference>
<evidence type="ECO:0000313" key="2">
    <source>
        <dbReference type="EMBL" id="QBR01927.1"/>
    </source>
</evidence>
<feature type="compositionally biased region" description="Basic and acidic residues" evidence="1">
    <location>
        <begin position="1"/>
        <end position="11"/>
    </location>
</feature>
<organism evidence="2 3">
    <name type="scientific">Paraburkholderia pallida</name>
    <dbReference type="NCBI Taxonomy" id="2547399"/>
    <lineage>
        <taxon>Bacteria</taxon>
        <taxon>Pseudomonadati</taxon>
        <taxon>Pseudomonadota</taxon>
        <taxon>Betaproteobacteria</taxon>
        <taxon>Burkholderiales</taxon>
        <taxon>Burkholderiaceae</taxon>
        <taxon>Paraburkholderia</taxon>
    </lineage>
</organism>
<evidence type="ECO:0000313" key="3">
    <source>
        <dbReference type="Proteomes" id="UP000295727"/>
    </source>
</evidence>
<proteinExistence type="predicted"/>
<name>A0A4P7D3Q2_9BURK</name>
<protein>
    <submittedName>
        <fullName evidence="2">DUF3331 domain-containing protein</fullName>
    </submittedName>
</protein>
<dbReference type="EMBL" id="CP038150">
    <property type="protein sequence ID" value="QBR01927.1"/>
    <property type="molecule type" value="Genomic_DNA"/>
</dbReference>
<dbReference type="OrthoDB" id="9152922at2"/>
<dbReference type="AlphaFoldDB" id="A0A4P7D3Q2"/>
<dbReference type="Pfam" id="PF11811">
    <property type="entry name" value="DUF3331"/>
    <property type="match status" value="1"/>
</dbReference>
<sequence>MEASVRPRRDVLSCTSPKSKRVRVTAPGACRAHLPRSDSMDSRANNEAWKQTIIALQHASCSSAAADASQLGNRKRRATPASMLMRTSQSASVSAHPGYVHVLERLSSTAVSICWYDATCGHYADQIWRRSHSRRKTVCSLSGRPVERGDAIYRPCVRGLRPVNAEHSILACVLESPEALAAQAL</sequence>